<dbReference type="InterPro" id="IPR050275">
    <property type="entry name" value="PGM_Phosphatase"/>
</dbReference>
<dbReference type="InterPro" id="IPR001345">
    <property type="entry name" value="PG/BPGM_mutase_AS"/>
</dbReference>
<proteinExistence type="predicted"/>
<sequence>MTAGRLLLWRHGQTSWNATGRFQGQADIELDETGLRQAAEAAPVLAREGVTRLYCSDLLRTRQTAAALTEVTGLEPTLDKRFREISVGDWEGWTLNDVLAADPGYLERERAGEDVRRSPTGESLGEVATRFSEALHEVAEDAEETDTVLVTTHGLAARVGTAAFLGLDLVAARRFGGLRNCHWILLVHKHDDWRIDGWNLGVSAEHLEGLVG</sequence>
<dbReference type="SUPFAM" id="SSF53254">
    <property type="entry name" value="Phosphoglycerate mutase-like"/>
    <property type="match status" value="1"/>
</dbReference>
<organism evidence="4 5">
    <name type="scientific">Desertihabitans brevis</name>
    <dbReference type="NCBI Taxonomy" id="2268447"/>
    <lineage>
        <taxon>Bacteria</taxon>
        <taxon>Bacillati</taxon>
        <taxon>Actinomycetota</taxon>
        <taxon>Actinomycetes</taxon>
        <taxon>Propionibacteriales</taxon>
        <taxon>Propionibacteriaceae</taxon>
        <taxon>Desertihabitans</taxon>
    </lineage>
</organism>
<dbReference type="PROSITE" id="PS00175">
    <property type="entry name" value="PG_MUTASE"/>
    <property type="match status" value="1"/>
</dbReference>
<dbReference type="SMART" id="SM00855">
    <property type="entry name" value="PGAM"/>
    <property type="match status" value="1"/>
</dbReference>
<evidence type="ECO:0000313" key="4">
    <source>
        <dbReference type="EMBL" id="RCK68089.1"/>
    </source>
</evidence>
<dbReference type="Pfam" id="PF00300">
    <property type="entry name" value="His_Phos_1"/>
    <property type="match status" value="1"/>
</dbReference>
<dbReference type="InterPro" id="IPR029033">
    <property type="entry name" value="His_PPase_superfam"/>
</dbReference>
<dbReference type="GO" id="GO:0016791">
    <property type="term" value="F:phosphatase activity"/>
    <property type="evidence" value="ECO:0007669"/>
    <property type="project" value="TreeGrafter"/>
</dbReference>
<feature type="binding site" evidence="3">
    <location>
        <position position="60"/>
    </location>
    <ligand>
        <name>substrate</name>
    </ligand>
</feature>
<comment type="caution">
    <text evidence="4">The sequence shown here is derived from an EMBL/GenBank/DDBJ whole genome shotgun (WGS) entry which is preliminary data.</text>
</comment>
<dbReference type="InterPro" id="IPR013078">
    <property type="entry name" value="His_Pase_superF_clade-1"/>
</dbReference>
<dbReference type="CDD" id="cd07067">
    <property type="entry name" value="HP_PGM_like"/>
    <property type="match status" value="1"/>
</dbReference>
<dbReference type="Proteomes" id="UP000252770">
    <property type="component" value="Unassembled WGS sequence"/>
</dbReference>
<accession>A0A367YRB5</accession>
<evidence type="ECO:0000256" key="2">
    <source>
        <dbReference type="ARBA" id="ARBA00023235"/>
    </source>
</evidence>
<dbReference type="GO" id="GO:0005737">
    <property type="term" value="C:cytoplasm"/>
    <property type="evidence" value="ECO:0007669"/>
    <property type="project" value="TreeGrafter"/>
</dbReference>
<name>A0A367YRB5_9ACTN</name>
<dbReference type="EMBL" id="QOUI01000014">
    <property type="protein sequence ID" value="RCK68089.1"/>
    <property type="molecule type" value="Genomic_DNA"/>
</dbReference>
<evidence type="ECO:0000256" key="1">
    <source>
        <dbReference type="ARBA" id="ARBA00023152"/>
    </source>
</evidence>
<keyword evidence="2" id="KW-0413">Isomerase</keyword>
<evidence type="ECO:0000256" key="3">
    <source>
        <dbReference type="PIRSR" id="PIRSR613078-2"/>
    </source>
</evidence>
<dbReference type="RefSeq" id="WP_114128092.1">
    <property type="nucleotide sequence ID" value="NZ_QOUI01000014.1"/>
</dbReference>
<dbReference type="PANTHER" id="PTHR48100:SF1">
    <property type="entry name" value="HISTIDINE PHOSPHATASE FAMILY PROTEIN-RELATED"/>
    <property type="match status" value="1"/>
</dbReference>
<dbReference type="PANTHER" id="PTHR48100">
    <property type="entry name" value="BROAD-SPECIFICITY PHOSPHATASE YOR283W-RELATED"/>
    <property type="match status" value="1"/>
</dbReference>
<keyword evidence="5" id="KW-1185">Reference proteome</keyword>
<dbReference type="Gene3D" id="3.40.50.1240">
    <property type="entry name" value="Phosphoglycerate mutase-like"/>
    <property type="match status" value="1"/>
</dbReference>
<evidence type="ECO:0000313" key="5">
    <source>
        <dbReference type="Proteomes" id="UP000252770"/>
    </source>
</evidence>
<reference evidence="4 5" key="1">
    <citation type="submission" date="2018-07" db="EMBL/GenBank/DDBJ databases">
        <title>Desertimonas flava gen. nov. sp. nov.</title>
        <authorList>
            <person name="Liu S."/>
        </authorList>
    </citation>
    <scope>NUCLEOTIDE SEQUENCE [LARGE SCALE GENOMIC DNA]</scope>
    <source>
        <strain evidence="4 5">16Sb5-5</strain>
    </source>
</reference>
<gene>
    <name evidence="4" type="ORF">DT076_18035</name>
</gene>
<keyword evidence="1" id="KW-0324">Glycolysis</keyword>
<dbReference type="AlphaFoldDB" id="A0A367YRB5"/>
<feature type="binding site" evidence="3">
    <location>
        <begin position="10"/>
        <end position="17"/>
    </location>
    <ligand>
        <name>substrate</name>
    </ligand>
</feature>
<protein>
    <submittedName>
        <fullName evidence="4">Histidine phosphatase family protein</fullName>
    </submittedName>
</protein>